<proteinExistence type="predicted"/>
<sequence>MVDGDRGANIMRHPGGFATSDPECGSPASPIGRHRTDVNLSLGTSTSLLPLVDGDDPSPGLGCCGGSLAPPECCAVITAILTIHCSCLGLESCGARARQILLEKRQPLRFAAEPLSSDSDGAGRVPATLRLQNATQHGVQSGALSLCDRRRPPSPLPGTLCDWMRYLTITSHSHVDSSGHARFIGPCSHGTFSGDTQCAPIPTMLVATVRNASTGSPDALRTLRNCCERVQDGPFDACLTISPPRRNPPIFRTSCSPWRPLNLSTHLRRVGVCRRAFSK</sequence>
<gene>
    <name evidence="2" type="ORF">BDV96DRAFT_162327</name>
</gene>
<dbReference type="AlphaFoldDB" id="A0A6A5YZY1"/>
<protein>
    <submittedName>
        <fullName evidence="2">Uncharacterized protein</fullName>
    </submittedName>
</protein>
<evidence type="ECO:0000256" key="1">
    <source>
        <dbReference type="SAM" id="MobiDB-lite"/>
    </source>
</evidence>
<feature type="region of interest" description="Disordered" evidence="1">
    <location>
        <begin position="1"/>
        <end position="28"/>
    </location>
</feature>
<keyword evidence="3" id="KW-1185">Reference proteome</keyword>
<organism evidence="2 3">
    <name type="scientific">Lophiotrema nucula</name>
    <dbReference type="NCBI Taxonomy" id="690887"/>
    <lineage>
        <taxon>Eukaryota</taxon>
        <taxon>Fungi</taxon>
        <taxon>Dikarya</taxon>
        <taxon>Ascomycota</taxon>
        <taxon>Pezizomycotina</taxon>
        <taxon>Dothideomycetes</taxon>
        <taxon>Pleosporomycetidae</taxon>
        <taxon>Pleosporales</taxon>
        <taxon>Lophiotremataceae</taxon>
        <taxon>Lophiotrema</taxon>
    </lineage>
</organism>
<evidence type="ECO:0000313" key="2">
    <source>
        <dbReference type="EMBL" id="KAF2112436.1"/>
    </source>
</evidence>
<accession>A0A6A5YZY1</accession>
<evidence type="ECO:0000313" key="3">
    <source>
        <dbReference type="Proteomes" id="UP000799770"/>
    </source>
</evidence>
<name>A0A6A5YZY1_9PLEO</name>
<reference evidence="2" key="1">
    <citation type="journal article" date="2020" name="Stud. Mycol.">
        <title>101 Dothideomycetes genomes: a test case for predicting lifestyles and emergence of pathogens.</title>
        <authorList>
            <person name="Haridas S."/>
            <person name="Albert R."/>
            <person name="Binder M."/>
            <person name="Bloem J."/>
            <person name="Labutti K."/>
            <person name="Salamov A."/>
            <person name="Andreopoulos B."/>
            <person name="Baker S."/>
            <person name="Barry K."/>
            <person name="Bills G."/>
            <person name="Bluhm B."/>
            <person name="Cannon C."/>
            <person name="Castanera R."/>
            <person name="Culley D."/>
            <person name="Daum C."/>
            <person name="Ezra D."/>
            <person name="Gonzalez J."/>
            <person name="Henrissat B."/>
            <person name="Kuo A."/>
            <person name="Liang C."/>
            <person name="Lipzen A."/>
            <person name="Lutzoni F."/>
            <person name="Magnuson J."/>
            <person name="Mondo S."/>
            <person name="Nolan M."/>
            <person name="Ohm R."/>
            <person name="Pangilinan J."/>
            <person name="Park H.-J."/>
            <person name="Ramirez L."/>
            <person name="Alfaro M."/>
            <person name="Sun H."/>
            <person name="Tritt A."/>
            <person name="Yoshinaga Y."/>
            <person name="Zwiers L.-H."/>
            <person name="Turgeon B."/>
            <person name="Goodwin S."/>
            <person name="Spatafora J."/>
            <person name="Crous P."/>
            <person name="Grigoriev I."/>
        </authorList>
    </citation>
    <scope>NUCLEOTIDE SEQUENCE</scope>
    <source>
        <strain evidence="2">CBS 627.86</strain>
    </source>
</reference>
<dbReference type="EMBL" id="ML977331">
    <property type="protein sequence ID" value="KAF2112436.1"/>
    <property type="molecule type" value="Genomic_DNA"/>
</dbReference>
<dbReference type="Proteomes" id="UP000799770">
    <property type="component" value="Unassembled WGS sequence"/>
</dbReference>